<dbReference type="InterPro" id="IPR002182">
    <property type="entry name" value="NB-ARC"/>
</dbReference>
<dbReference type="GO" id="GO:0098542">
    <property type="term" value="P:defense response to other organism"/>
    <property type="evidence" value="ECO:0007669"/>
    <property type="project" value="TreeGrafter"/>
</dbReference>
<dbReference type="InterPro" id="IPR032675">
    <property type="entry name" value="LRR_dom_sf"/>
</dbReference>
<dbReference type="Gene3D" id="1.10.8.430">
    <property type="entry name" value="Helical domain of apoptotic protease-activating factors"/>
    <property type="match status" value="1"/>
</dbReference>
<comment type="caution">
    <text evidence="14">The sequence shown here is derived from an EMBL/GenBank/DDBJ whole genome shotgun (WGS) entry which is preliminary data.</text>
</comment>
<dbReference type="InterPro" id="IPR044974">
    <property type="entry name" value="Disease_R_plants"/>
</dbReference>
<evidence type="ECO:0000256" key="9">
    <source>
        <dbReference type="ARBA" id="ARBA00023136"/>
    </source>
</evidence>
<keyword evidence="6" id="KW-0611">Plant defense</keyword>
<dbReference type="Pfam" id="PF00931">
    <property type="entry name" value="NB-ARC"/>
    <property type="match status" value="1"/>
</dbReference>
<dbReference type="AlphaFoldDB" id="A0A2G2XDP6"/>
<dbReference type="FunFam" id="3.40.50.300:FF:001091">
    <property type="entry name" value="Probable disease resistance protein At1g61300"/>
    <property type="match status" value="1"/>
</dbReference>
<feature type="domain" description="NB-ARC" evidence="10">
    <location>
        <begin position="173"/>
        <end position="339"/>
    </location>
</feature>
<dbReference type="InterPro" id="IPR055414">
    <property type="entry name" value="LRR_R13L4/SHOC2-like"/>
</dbReference>
<reference evidence="15" key="2">
    <citation type="journal article" date="2017" name="J. Anim. Genet.">
        <title>Multiple reference genome sequences of hot pepper reveal the massive evolution of plant disease resistance genes by retroduplication.</title>
        <authorList>
            <person name="Kim S."/>
            <person name="Park J."/>
            <person name="Yeom S.-I."/>
            <person name="Kim Y.-M."/>
            <person name="Seo E."/>
            <person name="Kim K.-T."/>
            <person name="Kim M.-S."/>
            <person name="Lee J.M."/>
            <person name="Cheong K."/>
            <person name="Shin H.-S."/>
            <person name="Kim S.-B."/>
            <person name="Han K."/>
            <person name="Lee J."/>
            <person name="Park M."/>
            <person name="Lee H.-A."/>
            <person name="Lee H.-Y."/>
            <person name="Lee Y."/>
            <person name="Oh S."/>
            <person name="Lee J.H."/>
            <person name="Choi E."/>
            <person name="Choi E."/>
            <person name="Lee S.E."/>
            <person name="Jeon J."/>
            <person name="Kim H."/>
            <person name="Choi G."/>
            <person name="Song H."/>
            <person name="Lee J."/>
            <person name="Lee S.-C."/>
            <person name="Kwon J.-K."/>
            <person name="Lee H.-Y."/>
            <person name="Koo N."/>
            <person name="Hong Y."/>
            <person name="Kim R.W."/>
            <person name="Kang W.-H."/>
            <person name="Huh J.H."/>
            <person name="Kang B.-C."/>
            <person name="Yang T.-J."/>
            <person name="Lee Y.-H."/>
            <person name="Bennetzen J.L."/>
            <person name="Choi D."/>
        </authorList>
    </citation>
    <scope>NUCLEOTIDE SEQUENCE [LARGE SCALE GENOMIC DNA]</scope>
    <source>
        <strain evidence="15">cv. PBC81</strain>
    </source>
</reference>
<sequence length="889" mass="101777">MAEIALTAVINKAIDISSNALFNELSSASSLKENISWIETEMRRMRSYLADAEAKQISSHGVANLINDIQQLAQDVENVLDTYLCEIAYHHEGEWRRQCLKEAARIFSCYGHTAHKLVARVEEIKRKVADIDRARVTYNITDSSSNNKDEIFCTSDQRRSFLHVDESEIIGLEKDCKELEMKLLDDNLDFEVISIIGMGGLGKTTLAKRVYRRVKCHFDCSALVYVFQEPRSKDLLLEVAKQVGLGEDKMEQNLETNLYNFLKEKRYVIFLDDVWSTETWEALSSSFPIFASSTNGSRIIITSRKNDIGRYIGGESSIYDLQPLKPEDSWKLFVKVLLRASKDNKSGIPSNLEGIGKELMKKCGGVPLAIVLTASLLRAKEKSEHDWNRVLKNTHQGHEQDLDQCSKILAFSYKDLPTSLKPCFLYFALFPEDYEIPVFDLINMWAAEKFINRRGESEIEEVGEFYLNDLVARNLIQVSKRRYDGKIKTCRIHNVLHDLCIKVAKGIRFFHSLNDIVGTTSTSCCVEGARRLAVHQRDVDKYLSCHLETPKICALLSFEPIKVPENQKVKDIFPSVGFLRVLNLEILTSPDKYGWSVIGPIGKLIHLSYLRLRGFSDTCLPSSISNLKNLLTLDVRGCDFIRLPTCIWKMEQLRHLQIGALSLFVRFCVGHWGFEESNIMTKHYPIEVNLPNIQTLETMDVCYWNPKWLCKVGPNTRRLAVSGASRETIRVLNNQNNVIFKKLENLRLSNDTTHVISSEKFDMSGYPNLLKMHLDVFFSPSKLPSSEHFPPNLIKLTLVKNRLKENPLQTLNKLPKLKILKLDFDCYIGKTMDCDGGFSQLEILRIRGLDNLEKLMMDEAGMPRLKKVMIDWCKQFKSIPERLQNLRTT</sequence>
<evidence type="ECO:0000256" key="8">
    <source>
        <dbReference type="ARBA" id="ARBA00023054"/>
    </source>
</evidence>
<dbReference type="InterPro" id="IPR038005">
    <property type="entry name" value="RX-like_CC"/>
</dbReference>
<feature type="domain" description="Disease resistance N-terminal" evidence="11">
    <location>
        <begin position="9"/>
        <end position="95"/>
    </location>
</feature>
<dbReference type="Pfam" id="PF23559">
    <property type="entry name" value="WHD_DRP"/>
    <property type="match status" value="1"/>
</dbReference>
<dbReference type="Gene3D" id="1.20.5.4130">
    <property type="match status" value="1"/>
</dbReference>
<comment type="subcellular location">
    <subcellularLocation>
        <location evidence="1">Membrane</location>
        <topology evidence="1">Peripheral membrane protein</topology>
    </subcellularLocation>
</comment>
<gene>
    <name evidence="14" type="ORF">CQW23_04100</name>
</gene>
<dbReference type="InterPro" id="IPR041118">
    <property type="entry name" value="Rx_N"/>
</dbReference>
<evidence type="ECO:0000259" key="11">
    <source>
        <dbReference type="Pfam" id="PF18052"/>
    </source>
</evidence>
<feature type="domain" description="Disease resistance protein winged helix" evidence="12">
    <location>
        <begin position="429"/>
        <end position="500"/>
    </location>
</feature>
<keyword evidence="4" id="KW-0677">Repeat</keyword>
<reference evidence="14 15" key="1">
    <citation type="journal article" date="2017" name="Genome Biol.">
        <title>New reference genome sequences of hot pepper reveal the massive evolution of plant disease-resistance genes by retroduplication.</title>
        <authorList>
            <person name="Kim S."/>
            <person name="Park J."/>
            <person name="Yeom S.I."/>
            <person name="Kim Y.M."/>
            <person name="Seo E."/>
            <person name="Kim K.T."/>
            <person name="Kim M.S."/>
            <person name="Lee J.M."/>
            <person name="Cheong K."/>
            <person name="Shin H.S."/>
            <person name="Kim S.B."/>
            <person name="Han K."/>
            <person name="Lee J."/>
            <person name="Park M."/>
            <person name="Lee H.A."/>
            <person name="Lee H.Y."/>
            <person name="Lee Y."/>
            <person name="Oh S."/>
            <person name="Lee J.H."/>
            <person name="Choi E."/>
            <person name="Choi E."/>
            <person name="Lee S.E."/>
            <person name="Jeon J."/>
            <person name="Kim H."/>
            <person name="Choi G."/>
            <person name="Song H."/>
            <person name="Lee J."/>
            <person name="Lee S.C."/>
            <person name="Kwon J.K."/>
            <person name="Lee H.Y."/>
            <person name="Koo N."/>
            <person name="Hong Y."/>
            <person name="Kim R.W."/>
            <person name="Kang W.H."/>
            <person name="Huh J.H."/>
            <person name="Kang B.C."/>
            <person name="Yang T.J."/>
            <person name="Lee Y.H."/>
            <person name="Bennetzen J.L."/>
            <person name="Choi D."/>
        </authorList>
    </citation>
    <scope>NUCLEOTIDE SEQUENCE [LARGE SCALE GENOMIC DNA]</scope>
    <source>
        <strain evidence="15">cv. PBC81</strain>
    </source>
</reference>
<dbReference type="Proteomes" id="UP000224567">
    <property type="component" value="Unassembled WGS sequence"/>
</dbReference>
<dbReference type="EMBL" id="MLFT02000002">
    <property type="protein sequence ID" value="PHT55614.1"/>
    <property type="molecule type" value="Genomic_DNA"/>
</dbReference>
<proteinExistence type="inferred from homology"/>
<dbReference type="Gene3D" id="3.40.50.300">
    <property type="entry name" value="P-loop containing nucleotide triphosphate hydrolases"/>
    <property type="match status" value="1"/>
</dbReference>
<keyword evidence="15" id="KW-1185">Reference proteome</keyword>
<dbReference type="GO" id="GO:0005524">
    <property type="term" value="F:ATP binding"/>
    <property type="evidence" value="ECO:0007669"/>
    <property type="project" value="UniProtKB-KW"/>
</dbReference>
<dbReference type="InterPro" id="IPR027417">
    <property type="entry name" value="P-loop_NTPase"/>
</dbReference>
<evidence type="ECO:0000259" key="12">
    <source>
        <dbReference type="Pfam" id="PF23559"/>
    </source>
</evidence>
<dbReference type="InterPro" id="IPR058922">
    <property type="entry name" value="WHD_DRP"/>
</dbReference>
<evidence type="ECO:0000256" key="1">
    <source>
        <dbReference type="ARBA" id="ARBA00004170"/>
    </source>
</evidence>
<organism evidence="14 15">
    <name type="scientific">Capsicum baccatum</name>
    <name type="common">Peruvian pepper</name>
    <dbReference type="NCBI Taxonomy" id="33114"/>
    <lineage>
        <taxon>Eukaryota</taxon>
        <taxon>Viridiplantae</taxon>
        <taxon>Streptophyta</taxon>
        <taxon>Embryophyta</taxon>
        <taxon>Tracheophyta</taxon>
        <taxon>Spermatophyta</taxon>
        <taxon>Magnoliopsida</taxon>
        <taxon>eudicotyledons</taxon>
        <taxon>Gunneridae</taxon>
        <taxon>Pentapetalae</taxon>
        <taxon>asterids</taxon>
        <taxon>lamiids</taxon>
        <taxon>Solanales</taxon>
        <taxon>Solanaceae</taxon>
        <taxon>Solanoideae</taxon>
        <taxon>Capsiceae</taxon>
        <taxon>Capsicum</taxon>
    </lineage>
</organism>
<dbReference type="GO" id="GO:0016020">
    <property type="term" value="C:membrane"/>
    <property type="evidence" value="ECO:0007669"/>
    <property type="project" value="UniProtKB-SubCell"/>
</dbReference>
<evidence type="ECO:0000256" key="7">
    <source>
        <dbReference type="ARBA" id="ARBA00022840"/>
    </source>
</evidence>
<dbReference type="SUPFAM" id="SSF52540">
    <property type="entry name" value="P-loop containing nucleoside triphosphate hydrolases"/>
    <property type="match status" value="1"/>
</dbReference>
<evidence type="ECO:0000256" key="6">
    <source>
        <dbReference type="ARBA" id="ARBA00022821"/>
    </source>
</evidence>
<evidence type="ECO:0000259" key="13">
    <source>
        <dbReference type="Pfam" id="PF23598"/>
    </source>
</evidence>
<evidence type="ECO:0000256" key="4">
    <source>
        <dbReference type="ARBA" id="ARBA00022737"/>
    </source>
</evidence>
<keyword evidence="3" id="KW-0433">Leucine-rich repeat</keyword>
<evidence type="ECO:0000259" key="10">
    <source>
        <dbReference type="Pfam" id="PF00931"/>
    </source>
</evidence>
<dbReference type="Pfam" id="PF23598">
    <property type="entry name" value="LRR_14"/>
    <property type="match status" value="1"/>
</dbReference>
<evidence type="ECO:0008006" key="16">
    <source>
        <dbReference type="Google" id="ProtNLM"/>
    </source>
</evidence>
<dbReference type="PANTHER" id="PTHR23155:SF1238">
    <property type="entry name" value="TOMV SUSCEPTIBLE PROTEIN TM-2"/>
    <property type="match status" value="1"/>
</dbReference>
<dbReference type="CDD" id="cd14798">
    <property type="entry name" value="RX-CC_like"/>
    <property type="match status" value="1"/>
</dbReference>
<name>A0A2G2XDP6_CAPBA</name>
<evidence type="ECO:0000313" key="14">
    <source>
        <dbReference type="EMBL" id="PHT55614.1"/>
    </source>
</evidence>
<dbReference type="Gene3D" id="3.80.10.10">
    <property type="entry name" value="Ribonuclease Inhibitor"/>
    <property type="match status" value="1"/>
</dbReference>
<evidence type="ECO:0000313" key="15">
    <source>
        <dbReference type="Proteomes" id="UP000224567"/>
    </source>
</evidence>
<dbReference type="Gene3D" id="1.10.10.10">
    <property type="entry name" value="Winged helix-like DNA-binding domain superfamily/Winged helix DNA-binding domain"/>
    <property type="match status" value="1"/>
</dbReference>
<dbReference type="InterPro" id="IPR042197">
    <property type="entry name" value="Apaf_helical"/>
</dbReference>
<keyword evidence="5" id="KW-0547">Nucleotide-binding</keyword>
<dbReference type="OrthoDB" id="1303165at2759"/>
<dbReference type="PANTHER" id="PTHR23155">
    <property type="entry name" value="DISEASE RESISTANCE PROTEIN RP"/>
    <property type="match status" value="1"/>
</dbReference>
<evidence type="ECO:0000256" key="3">
    <source>
        <dbReference type="ARBA" id="ARBA00022614"/>
    </source>
</evidence>
<protein>
    <recommendedName>
        <fullName evidence="16">NB-ARC domain-containing protein</fullName>
    </recommendedName>
</protein>
<comment type="similarity">
    <text evidence="2">Belongs to the disease resistance NB-LRR family.</text>
</comment>
<dbReference type="Pfam" id="PF18052">
    <property type="entry name" value="Rx_N"/>
    <property type="match status" value="1"/>
</dbReference>
<dbReference type="SUPFAM" id="SSF52058">
    <property type="entry name" value="L domain-like"/>
    <property type="match status" value="1"/>
</dbReference>
<evidence type="ECO:0000256" key="2">
    <source>
        <dbReference type="ARBA" id="ARBA00008894"/>
    </source>
</evidence>
<dbReference type="InterPro" id="IPR036388">
    <property type="entry name" value="WH-like_DNA-bd_sf"/>
</dbReference>
<feature type="domain" description="Disease resistance R13L4/SHOC-2-like LRR" evidence="13">
    <location>
        <begin position="575"/>
        <end position="872"/>
    </location>
</feature>
<dbReference type="GO" id="GO:0043531">
    <property type="term" value="F:ADP binding"/>
    <property type="evidence" value="ECO:0007669"/>
    <property type="project" value="InterPro"/>
</dbReference>
<accession>A0A2G2XDP6</accession>
<dbReference type="FunFam" id="1.10.10.10:FF:000322">
    <property type="entry name" value="Probable disease resistance protein At1g63360"/>
    <property type="match status" value="1"/>
</dbReference>
<keyword evidence="8" id="KW-0175">Coiled coil</keyword>
<keyword evidence="9" id="KW-0472">Membrane</keyword>
<dbReference type="PRINTS" id="PR00364">
    <property type="entry name" value="DISEASERSIST"/>
</dbReference>
<keyword evidence="7" id="KW-0067">ATP-binding</keyword>
<evidence type="ECO:0000256" key="5">
    <source>
        <dbReference type="ARBA" id="ARBA00022741"/>
    </source>
</evidence>
<dbReference type="GO" id="GO:0051607">
    <property type="term" value="P:defense response to virus"/>
    <property type="evidence" value="ECO:0007669"/>
    <property type="project" value="UniProtKB-ARBA"/>
</dbReference>